<feature type="region of interest" description="Disordered" evidence="1">
    <location>
        <begin position="1"/>
        <end position="20"/>
    </location>
</feature>
<dbReference type="EMBL" id="ML179262">
    <property type="protein sequence ID" value="THU92968.1"/>
    <property type="molecule type" value="Genomic_DNA"/>
</dbReference>
<dbReference type="OrthoDB" id="10599100at2759"/>
<evidence type="ECO:0000313" key="2">
    <source>
        <dbReference type="EMBL" id="THU92968.1"/>
    </source>
</evidence>
<proteinExistence type="predicted"/>
<sequence length="136" mass="15651">MDQSRRSKRRKTSLTFSESSVPSISFDPLYEQVPHEPAVDEDLIHAEISYDNHVDEFLSDYLEERASLLSQNIEQDDLGAPVRPLTRAEVTTIIDLISQDRHALTVPEAIALRKLKLERTKGKPGAVQHHHFFWNY</sequence>
<gene>
    <name evidence="2" type="ORF">K435DRAFT_200236</name>
</gene>
<organism evidence="2 3">
    <name type="scientific">Dendrothele bispora (strain CBS 962.96)</name>
    <dbReference type="NCBI Taxonomy" id="1314807"/>
    <lineage>
        <taxon>Eukaryota</taxon>
        <taxon>Fungi</taxon>
        <taxon>Dikarya</taxon>
        <taxon>Basidiomycota</taxon>
        <taxon>Agaricomycotina</taxon>
        <taxon>Agaricomycetes</taxon>
        <taxon>Agaricomycetidae</taxon>
        <taxon>Agaricales</taxon>
        <taxon>Agaricales incertae sedis</taxon>
        <taxon>Dendrothele</taxon>
    </lineage>
</organism>
<accession>A0A4S8LV94</accession>
<dbReference type="AlphaFoldDB" id="A0A4S8LV94"/>
<evidence type="ECO:0000256" key="1">
    <source>
        <dbReference type="SAM" id="MobiDB-lite"/>
    </source>
</evidence>
<feature type="compositionally biased region" description="Basic residues" evidence="1">
    <location>
        <begin position="1"/>
        <end position="12"/>
    </location>
</feature>
<dbReference type="Proteomes" id="UP000297245">
    <property type="component" value="Unassembled WGS sequence"/>
</dbReference>
<reference evidence="2 3" key="1">
    <citation type="journal article" date="2019" name="Nat. Ecol. Evol.">
        <title>Megaphylogeny resolves global patterns of mushroom evolution.</title>
        <authorList>
            <person name="Varga T."/>
            <person name="Krizsan K."/>
            <person name="Foldi C."/>
            <person name="Dima B."/>
            <person name="Sanchez-Garcia M."/>
            <person name="Sanchez-Ramirez S."/>
            <person name="Szollosi G.J."/>
            <person name="Szarkandi J.G."/>
            <person name="Papp V."/>
            <person name="Albert L."/>
            <person name="Andreopoulos W."/>
            <person name="Angelini C."/>
            <person name="Antonin V."/>
            <person name="Barry K.W."/>
            <person name="Bougher N.L."/>
            <person name="Buchanan P."/>
            <person name="Buyck B."/>
            <person name="Bense V."/>
            <person name="Catcheside P."/>
            <person name="Chovatia M."/>
            <person name="Cooper J."/>
            <person name="Damon W."/>
            <person name="Desjardin D."/>
            <person name="Finy P."/>
            <person name="Geml J."/>
            <person name="Haridas S."/>
            <person name="Hughes K."/>
            <person name="Justo A."/>
            <person name="Karasinski D."/>
            <person name="Kautmanova I."/>
            <person name="Kiss B."/>
            <person name="Kocsube S."/>
            <person name="Kotiranta H."/>
            <person name="LaButti K.M."/>
            <person name="Lechner B.E."/>
            <person name="Liimatainen K."/>
            <person name="Lipzen A."/>
            <person name="Lukacs Z."/>
            <person name="Mihaltcheva S."/>
            <person name="Morgado L.N."/>
            <person name="Niskanen T."/>
            <person name="Noordeloos M.E."/>
            <person name="Ohm R.A."/>
            <person name="Ortiz-Santana B."/>
            <person name="Ovrebo C."/>
            <person name="Racz N."/>
            <person name="Riley R."/>
            <person name="Savchenko A."/>
            <person name="Shiryaev A."/>
            <person name="Soop K."/>
            <person name="Spirin V."/>
            <person name="Szebenyi C."/>
            <person name="Tomsovsky M."/>
            <person name="Tulloss R.E."/>
            <person name="Uehling J."/>
            <person name="Grigoriev I.V."/>
            <person name="Vagvolgyi C."/>
            <person name="Papp T."/>
            <person name="Martin F.M."/>
            <person name="Miettinen O."/>
            <person name="Hibbett D.S."/>
            <person name="Nagy L.G."/>
        </authorList>
    </citation>
    <scope>NUCLEOTIDE SEQUENCE [LARGE SCALE GENOMIC DNA]</scope>
    <source>
        <strain evidence="2 3">CBS 962.96</strain>
    </source>
</reference>
<keyword evidence="3" id="KW-1185">Reference proteome</keyword>
<evidence type="ECO:0000313" key="3">
    <source>
        <dbReference type="Proteomes" id="UP000297245"/>
    </source>
</evidence>
<name>A0A4S8LV94_DENBC</name>
<protein>
    <submittedName>
        <fullName evidence="2">Uncharacterized protein</fullName>
    </submittedName>
</protein>